<feature type="transmembrane region" description="Helical" evidence="5">
    <location>
        <begin position="28"/>
        <end position="46"/>
    </location>
</feature>
<evidence type="ECO:0000256" key="1">
    <source>
        <dbReference type="ARBA" id="ARBA00022679"/>
    </source>
</evidence>
<gene>
    <name evidence="8" type="ORF">BJ992_005965</name>
</gene>
<evidence type="ECO:0000256" key="3">
    <source>
        <dbReference type="ARBA" id="ARBA00023012"/>
    </source>
</evidence>
<evidence type="ECO:0000313" key="9">
    <source>
        <dbReference type="Proteomes" id="UP000555564"/>
    </source>
</evidence>
<dbReference type="SUPFAM" id="SSF55874">
    <property type="entry name" value="ATPase domain of HSP90 chaperone/DNA topoisomerase II/histidine kinase"/>
    <property type="match status" value="1"/>
</dbReference>
<name>A0A7X0IJU9_9ACTN</name>
<protein>
    <submittedName>
        <fullName evidence="8">Two-component system sensor histidine kinase DesK</fullName>
        <ecNumber evidence="8">2.7.13.3</ecNumber>
    </submittedName>
</protein>
<dbReference type="GO" id="GO:0000155">
    <property type="term" value="F:phosphorelay sensor kinase activity"/>
    <property type="evidence" value="ECO:0007669"/>
    <property type="project" value="InterPro"/>
</dbReference>
<feature type="domain" description="Histidine kinase/HSP90-like ATPase" evidence="6">
    <location>
        <begin position="304"/>
        <end position="387"/>
    </location>
</feature>
<evidence type="ECO:0000259" key="7">
    <source>
        <dbReference type="Pfam" id="PF07730"/>
    </source>
</evidence>
<feature type="transmembrane region" description="Helical" evidence="5">
    <location>
        <begin position="120"/>
        <end position="150"/>
    </location>
</feature>
<keyword evidence="1 8" id="KW-0808">Transferase</keyword>
<dbReference type="EMBL" id="JACHIU010000001">
    <property type="protein sequence ID" value="MBB6476534.1"/>
    <property type="molecule type" value="Genomic_DNA"/>
</dbReference>
<keyword evidence="5" id="KW-0472">Membrane</keyword>
<evidence type="ECO:0000313" key="8">
    <source>
        <dbReference type="EMBL" id="MBB6476534.1"/>
    </source>
</evidence>
<evidence type="ECO:0000256" key="2">
    <source>
        <dbReference type="ARBA" id="ARBA00022777"/>
    </source>
</evidence>
<evidence type="ECO:0000256" key="5">
    <source>
        <dbReference type="SAM" id="Phobius"/>
    </source>
</evidence>
<dbReference type="Gene3D" id="1.20.5.1930">
    <property type="match status" value="1"/>
</dbReference>
<dbReference type="InterPro" id="IPR036890">
    <property type="entry name" value="HATPase_C_sf"/>
</dbReference>
<feature type="transmembrane region" description="Helical" evidence="5">
    <location>
        <begin position="157"/>
        <end position="173"/>
    </location>
</feature>
<keyword evidence="2 8" id="KW-0418">Kinase</keyword>
<dbReference type="InterPro" id="IPR011712">
    <property type="entry name" value="Sig_transdc_His_kin_sub3_dim/P"/>
</dbReference>
<reference evidence="8 9" key="1">
    <citation type="submission" date="2020-08" db="EMBL/GenBank/DDBJ databases">
        <title>Sequencing the genomes of 1000 actinobacteria strains.</title>
        <authorList>
            <person name="Klenk H.-P."/>
        </authorList>
    </citation>
    <scope>NUCLEOTIDE SEQUENCE [LARGE SCALE GENOMIC DNA]</scope>
    <source>
        <strain evidence="8 9">DSM 44936</strain>
    </source>
</reference>
<evidence type="ECO:0000256" key="4">
    <source>
        <dbReference type="SAM" id="MobiDB-lite"/>
    </source>
</evidence>
<dbReference type="Proteomes" id="UP000555564">
    <property type="component" value="Unassembled WGS sequence"/>
</dbReference>
<sequence>MNMDQRLRAIGLWPSRRERSRSERVRRVTVWTLTGTVMLAWGGPLAGLGNTGQHNGGVLTPAMIAGLAGMVVFSVLYVRAMLAAVAGRRAVAEVALAGVITVVLMLTQDTETWTWGILGPAWAAMAVLGVTTSAAVLICAVTTVLSAVLISRGLPELPVLFTLGFICAVIPWANRFQLWLWEIVRAAEEGEEARARLAVTEERLRFARDLHDLVGHSLSAIAVKSEVATRLAATDDERAATEMAEVRTLARQALHELRGAVRGYRTVDLLAELRGVRAVLEAGGIRCALDPVPDGLPQDVATVLAWVAREGTTNVLRHSKAAHCRIGLTVRDGSAILEITNDGAGTPPADRTGAPGGNGSGLTGLTERVTSLGGTLTTRGTGDHFHLSAAVPLRGAQ</sequence>
<keyword evidence="5" id="KW-0812">Transmembrane</keyword>
<feature type="transmembrane region" description="Helical" evidence="5">
    <location>
        <begin position="90"/>
        <end position="108"/>
    </location>
</feature>
<dbReference type="InterPro" id="IPR050482">
    <property type="entry name" value="Sensor_HK_TwoCompSys"/>
</dbReference>
<dbReference type="GO" id="GO:0016020">
    <property type="term" value="C:membrane"/>
    <property type="evidence" value="ECO:0007669"/>
    <property type="project" value="InterPro"/>
</dbReference>
<dbReference type="GO" id="GO:0046983">
    <property type="term" value="F:protein dimerization activity"/>
    <property type="evidence" value="ECO:0007669"/>
    <property type="project" value="InterPro"/>
</dbReference>
<evidence type="ECO:0000259" key="6">
    <source>
        <dbReference type="Pfam" id="PF02518"/>
    </source>
</evidence>
<feature type="region of interest" description="Disordered" evidence="4">
    <location>
        <begin position="341"/>
        <end position="364"/>
    </location>
</feature>
<organism evidence="8 9">
    <name type="scientific">Sphaerisporangium rubeum</name>
    <dbReference type="NCBI Taxonomy" id="321317"/>
    <lineage>
        <taxon>Bacteria</taxon>
        <taxon>Bacillati</taxon>
        <taxon>Actinomycetota</taxon>
        <taxon>Actinomycetes</taxon>
        <taxon>Streptosporangiales</taxon>
        <taxon>Streptosporangiaceae</taxon>
        <taxon>Sphaerisporangium</taxon>
    </lineage>
</organism>
<keyword evidence="3" id="KW-0902">Two-component regulatory system</keyword>
<dbReference type="Gene3D" id="3.30.565.10">
    <property type="entry name" value="Histidine kinase-like ATPase, C-terminal domain"/>
    <property type="match status" value="1"/>
</dbReference>
<feature type="domain" description="Signal transduction histidine kinase subgroup 3 dimerisation and phosphoacceptor" evidence="7">
    <location>
        <begin position="202"/>
        <end position="268"/>
    </location>
</feature>
<proteinExistence type="predicted"/>
<feature type="transmembrane region" description="Helical" evidence="5">
    <location>
        <begin position="58"/>
        <end position="78"/>
    </location>
</feature>
<dbReference type="EC" id="2.7.13.3" evidence="8"/>
<keyword evidence="5" id="KW-1133">Transmembrane helix</keyword>
<dbReference type="InterPro" id="IPR003594">
    <property type="entry name" value="HATPase_dom"/>
</dbReference>
<dbReference type="PANTHER" id="PTHR24421">
    <property type="entry name" value="NITRATE/NITRITE SENSOR PROTEIN NARX-RELATED"/>
    <property type="match status" value="1"/>
</dbReference>
<accession>A0A7X0IJU9</accession>
<dbReference type="CDD" id="cd16917">
    <property type="entry name" value="HATPase_UhpB-NarQ-NarX-like"/>
    <property type="match status" value="1"/>
</dbReference>
<dbReference type="PANTHER" id="PTHR24421:SF63">
    <property type="entry name" value="SENSOR HISTIDINE KINASE DESK"/>
    <property type="match status" value="1"/>
</dbReference>
<comment type="caution">
    <text evidence="8">The sequence shown here is derived from an EMBL/GenBank/DDBJ whole genome shotgun (WGS) entry which is preliminary data.</text>
</comment>
<keyword evidence="9" id="KW-1185">Reference proteome</keyword>
<dbReference type="RefSeq" id="WP_184986630.1">
    <property type="nucleotide sequence ID" value="NZ_BAAALO010000010.1"/>
</dbReference>
<dbReference type="AlphaFoldDB" id="A0A7X0IJU9"/>
<dbReference type="Pfam" id="PF07730">
    <property type="entry name" value="HisKA_3"/>
    <property type="match status" value="1"/>
</dbReference>
<dbReference type="Pfam" id="PF02518">
    <property type="entry name" value="HATPase_c"/>
    <property type="match status" value="1"/>
</dbReference>